<accession>A0A564S695</accession>
<dbReference type="Gene3D" id="3.30.420.40">
    <property type="match status" value="1"/>
</dbReference>
<name>A0A564S695_9FIRM</name>
<evidence type="ECO:0000313" key="2">
    <source>
        <dbReference type="EMBL" id="VUW90667.1"/>
    </source>
</evidence>
<organism evidence="2 3">
    <name type="scientific">Blautia obeum</name>
    <dbReference type="NCBI Taxonomy" id="40520"/>
    <lineage>
        <taxon>Bacteria</taxon>
        <taxon>Bacillati</taxon>
        <taxon>Bacillota</taxon>
        <taxon>Clostridia</taxon>
        <taxon>Lachnospirales</taxon>
        <taxon>Lachnospiraceae</taxon>
        <taxon>Blautia</taxon>
    </lineage>
</organism>
<dbReference type="InterPro" id="IPR043129">
    <property type="entry name" value="ATPase_NBD"/>
</dbReference>
<dbReference type="InterPro" id="IPR018485">
    <property type="entry name" value="FGGY_C"/>
</dbReference>
<dbReference type="EMBL" id="CABHNB010000003">
    <property type="protein sequence ID" value="VUW90667.1"/>
    <property type="molecule type" value="Genomic_DNA"/>
</dbReference>
<dbReference type="Pfam" id="PF02782">
    <property type="entry name" value="FGGY_C"/>
    <property type="match status" value="1"/>
</dbReference>
<proteinExistence type="predicted"/>
<gene>
    <name evidence="2" type="ORF">ROSSTS7063_00182</name>
</gene>
<reference evidence="2 3" key="1">
    <citation type="submission" date="2019-07" db="EMBL/GenBank/DDBJ databases">
        <authorList>
            <person name="Hibberd C M."/>
            <person name="Gehrig L. J."/>
            <person name="Chang H.-W."/>
            <person name="Venkatesh S."/>
        </authorList>
    </citation>
    <scope>NUCLEOTIDE SEQUENCE [LARGE SCALE GENOMIC DNA]</scope>
    <source>
        <strain evidence="2">Ruminococcus_obeum_SSTS_Bg7063</strain>
    </source>
</reference>
<dbReference type="GO" id="GO:0016301">
    <property type="term" value="F:kinase activity"/>
    <property type="evidence" value="ECO:0007669"/>
    <property type="project" value="InterPro"/>
</dbReference>
<evidence type="ECO:0000313" key="3">
    <source>
        <dbReference type="Proteomes" id="UP000409147"/>
    </source>
</evidence>
<feature type="domain" description="Carbohydrate kinase FGGY C-terminal" evidence="1">
    <location>
        <begin position="41"/>
        <end position="135"/>
    </location>
</feature>
<dbReference type="RefSeq" id="WP_243127916.1">
    <property type="nucleotide sequence ID" value="NZ_CABHNB010000003.1"/>
</dbReference>
<dbReference type="SUPFAM" id="SSF53067">
    <property type="entry name" value="Actin-like ATPase domain"/>
    <property type="match status" value="1"/>
</dbReference>
<sequence length="136" mass="14935">MKEATGQDIPLYEILGRLAEKGMDASSSSMKVQTTFDGTRTDSGLRGEIRNISSENFTPEFLTYGVLEGMIRELYDMFVQIEKGTEIKIVQMIGSGNGFRKNKVLCEIAEKMFGMKLTLSECKEEAATGAAISGCL</sequence>
<evidence type="ECO:0000259" key="1">
    <source>
        <dbReference type="Pfam" id="PF02782"/>
    </source>
</evidence>
<protein>
    <recommendedName>
        <fullName evidence="1">Carbohydrate kinase FGGY C-terminal domain-containing protein</fullName>
    </recommendedName>
</protein>
<dbReference type="AlphaFoldDB" id="A0A564S695"/>
<dbReference type="GO" id="GO:0005975">
    <property type="term" value="P:carbohydrate metabolic process"/>
    <property type="evidence" value="ECO:0007669"/>
    <property type="project" value="InterPro"/>
</dbReference>
<keyword evidence="3" id="KW-1185">Reference proteome</keyword>
<dbReference type="Proteomes" id="UP000409147">
    <property type="component" value="Unassembled WGS sequence"/>
</dbReference>